<accession>A0A9P8LCH9</accession>
<feature type="domain" description="Thioredoxin" evidence="7">
    <location>
        <begin position="78"/>
        <end position="213"/>
    </location>
</feature>
<reference evidence="10" key="1">
    <citation type="submission" date="2021-03" db="EMBL/GenBank/DDBJ databases">
        <title>Comparative genomics and phylogenomic investigation of the class Geoglossomycetes provide insights into ecological specialization and systematics.</title>
        <authorList>
            <person name="Melie T."/>
            <person name="Pirro S."/>
            <person name="Miller A.N."/>
            <person name="Quandt A."/>
        </authorList>
    </citation>
    <scope>NUCLEOTIDE SEQUENCE</scope>
    <source>
        <strain evidence="10">CAQ_001_2017</strain>
    </source>
</reference>
<comment type="similarity">
    <text evidence="2">Belongs to the thioredoxin family.</text>
</comment>
<dbReference type="Pfam" id="PF05903">
    <property type="entry name" value="Peptidase_C97"/>
    <property type="match status" value="1"/>
</dbReference>
<dbReference type="InterPro" id="IPR011989">
    <property type="entry name" value="ARM-like"/>
</dbReference>
<feature type="domain" description="PUL" evidence="8">
    <location>
        <begin position="214"/>
        <end position="505"/>
    </location>
</feature>
<evidence type="ECO:0000256" key="6">
    <source>
        <dbReference type="SAM" id="MobiDB-lite"/>
    </source>
</evidence>
<evidence type="ECO:0000259" key="7">
    <source>
        <dbReference type="PROSITE" id="PS51352"/>
    </source>
</evidence>
<evidence type="ECO:0000256" key="1">
    <source>
        <dbReference type="ARBA" id="ARBA00008140"/>
    </source>
</evidence>
<dbReference type="Gene3D" id="3.90.1720.30">
    <property type="entry name" value="PPPDE domains"/>
    <property type="match status" value="1"/>
</dbReference>
<dbReference type="PROSITE" id="PS51858">
    <property type="entry name" value="PPPDE"/>
    <property type="match status" value="1"/>
</dbReference>
<keyword evidence="4" id="KW-0378">Hydrolase</keyword>
<dbReference type="Gene3D" id="3.40.30.10">
    <property type="entry name" value="Glutaredoxin"/>
    <property type="match status" value="1"/>
</dbReference>
<evidence type="ECO:0000313" key="10">
    <source>
        <dbReference type="EMBL" id="KAH0559752.1"/>
    </source>
</evidence>
<dbReference type="InterPro" id="IPR013766">
    <property type="entry name" value="Thioredoxin_domain"/>
</dbReference>
<organism evidence="10 11">
    <name type="scientific">Trichoglossum hirsutum</name>
    <dbReference type="NCBI Taxonomy" id="265104"/>
    <lineage>
        <taxon>Eukaryota</taxon>
        <taxon>Fungi</taxon>
        <taxon>Dikarya</taxon>
        <taxon>Ascomycota</taxon>
        <taxon>Pezizomycotina</taxon>
        <taxon>Geoglossomycetes</taxon>
        <taxon>Geoglossales</taxon>
        <taxon>Geoglossaceae</taxon>
        <taxon>Trichoglossum</taxon>
    </lineage>
</organism>
<dbReference type="InterPro" id="IPR008580">
    <property type="entry name" value="PPPDE_dom"/>
</dbReference>
<evidence type="ECO:0000256" key="2">
    <source>
        <dbReference type="ARBA" id="ARBA00008987"/>
    </source>
</evidence>
<comment type="similarity">
    <text evidence="1">Belongs to the DeSI family.</text>
</comment>
<dbReference type="EMBL" id="JAGHQM010000529">
    <property type="protein sequence ID" value="KAH0559752.1"/>
    <property type="molecule type" value="Genomic_DNA"/>
</dbReference>
<protein>
    <recommendedName>
        <fullName evidence="12">Thioredoxin</fullName>
    </recommendedName>
</protein>
<sequence length="508" mass="54721">MDVQLYVYDLSRTYDLFLHNCNNFTNDFSTFLVGHGIPERITSLPQTFLNSPLGALLKPTLENAMRPITQAALAPVPSRTSQAGPSTATNAYATTPGSSNGVPTVGVVHIASSLRELDALLSSASESCAVVFFTSSTCPPCKLLYPTFDELAAEAGTRSVLVKVDIGIAYDAGAKYGIRATPTFITFLKGEKENEWKGADEGQLRGNFRLLLQMAWPPHPHSGLNLPVLLGTSLQPITYSKLPPLDKLVAKMGDSGNNDSVVAVKEFITARNNQGAAESTLPDMAAFSRFLRESTTTLSPGVIFAVVDLFRVALVDPRFSGFYAQEKDHATVAYLIQHTLSIADCPYSLRLVTIQTACNLFTSSLFPEHIVSSQALTTPIIELITTSLLDVKHNNTRVAAASLAFNIAAYVHKQRTVAQREVLPIDSQVALVASLLEAISNENDSAEAMKGLLLALGFLAFSTPQGGELEDLLRAMDSSGTLRAKSRLFKNEPLVKEIGEELLGKGLG</sequence>
<dbReference type="SUPFAM" id="SSF52833">
    <property type="entry name" value="Thioredoxin-like"/>
    <property type="match status" value="1"/>
</dbReference>
<keyword evidence="3" id="KW-0645">Protease</keyword>
<dbReference type="PANTHER" id="PTHR46115">
    <property type="entry name" value="THIOREDOXIN-LIKE PROTEIN 1"/>
    <property type="match status" value="1"/>
</dbReference>
<evidence type="ECO:0000259" key="9">
    <source>
        <dbReference type="PROSITE" id="PS51858"/>
    </source>
</evidence>
<keyword evidence="11" id="KW-1185">Reference proteome</keyword>
<keyword evidence="5" id="KW-1015">Disulfide bond</keyword>
<dbReference type="InterPro" id="IPR042266">
    <property type="entry name" value="PPPDE_sf"/>
</dbReference>
<name>A0A9P8LCH9_9PEZI</name>
<evidence type="ECO:0000256" key="5">
    <source>
        <dbReference type="ARBA" id="ARBA00023157"/>
    </source>
</evidence>
<dbReference type="GO" id="GO:0008233">
    <property type="term" value="F:peptidase activity"/>
    <property type="evidence" value="ECO:0007669"/>
    <property type="project" value="UniProtKB-KW"/>
</dbReference>
<dbReference type="PROSITE" id="PS51352">
    <property type="entry name" value="THIOREDOXIN_2"/>
    <property type="match status" value="1"/>
</dbReference>
<dbReference type="PROSITE" id="PS51396">
    <property type="entry name" value="PUL"/>
    <property type="match status" value="1"/>
</dbReference>
<dbReference type="Proteomes" id="UP000750711">
    <property type="component" value="Unassembled WGS sequence"/>
</dbReference>
<feature type="domain" description="PPPDE" evidence="9">
    <location>
        <begin position="1"/>
        <end position="62"/>
    </location>
</feature>
<dbReference type="Pfam" id="PF00085">
    <property type="entry name" value="Thioredoxin"/>
    <property type="match status" value="1"/>
</dbReference>
<feature type="compositionally biased region" description="Polar residues" evidence="6">
    <location>
        <begin position="78"/>
        <end position="97"/>
    </location>
</feature>
<evidence type="ECO:0000259" key="8">
    <source>
        <dbReference type="PROSITE" id="PS51396"/>
    </source>
</evidence>
<dbReference type="InterPro" id="IPR036249">
    <property type="entry name" value="Thioredoxin-like_sf"/>
</dbReference>
<evidence type="ECO:0000256" key="3">
    <source>
        <dbReference type="ARBA" id="ARBA00022670"/>
    </source>
</evidence>
<dbReference type="InterPro" id="IPR013535">
    <property type="entry name" value="PUL_dom"/>
</dbReference>
<dbReference type="Pfam" id="PF08324">
    <property type="entry name" value="PUL"/>
    <property type="match status" value="1"/>
</dbReference>
<dbReference type="AlphaFoldDB" id="A0A9P8LCH9"/>
<dbReference type="CDD" id="cd02947">
    <property type="entry name" value="TRX_family"/>
    <property type="match status" value="1"/>
</dbReference>
<dbReference type="InterPro" id="IPR017937">
    <property type="entry name" value="Thioredoxin_CS"/>
</dbReference>
<feature type="region of interest" description="Disordered" evidence="6">
    <location>
        <begin position="75"/>
        <end position="97"/>
    </location>
</feature>
<dbReference type="Gene3D" id="1.25.10.10">
    <property type="entry name" value="Leucine-rich Repeat Variant"/>
    <property type="match status" value="1"/>
</dbReference>
<dbReference type="GO" id="GO:0006508">
    <property type="term" value="P:proteolysis"/>
    <property type="evidence" value="ECO:0007669"/>
    <property type="project" value="UniProtKB-KW"/>
</dbReference>
<dbReference type="PROSITE" id="PS00194">
    <property type="entry name" value="THIOREDOXIN_1"/>
    <property type="match status" value="1"/>
</dbReference>
<proteinExistence type="inferred from homology"/>
<evidence type="ECO:0000313" key="11">
    <source>
        <dbReference type="Proteomes" id="UP000750711"/>
    </source>
</evidence>
<gene>
    <name evidence="10" type="ORF">GP486_003732</name>
</gene>
<comment type="caution">
    <text evidence="10">The sequence shown here is derived from an EMBL/GenBank/DDBJ whole genome shotgun (WGS) entry which is preliminary data.</text>
</comment>
<evidence type="ECO:0000256" key="4">
    <source>
        <dbReference type="ARBA" id="ARBA00022801"/>
    </source>
</evidence>
<evidence type="ECO:0008006" key="12">
    <source>
        <dbReference type="Google" id="ProtNLM"/>
    </source>
</evidence>